<dbReference type="PANTHER" id="PTHR38439:SF3">
    <property type="entry name" value="COPPER-RESISTANT CUPROPROTEIN COPI"/>
    <property type="match status" value="1"/>
</dbReference>
<dbReference type="CDD" id="cd04211">
    <property type="entry name" value="Cupredoxin_like_2"/>
    <property type="match status" value="1"/>
</dbReference>
<dbReference type="GO" id="GO:0042597">
    <property type="term" value="C:periplasmic space"/>
    <property type="evidence" value="ECO:0007669"/>
    <property type="project" value="UniProtKB-SubCell"/>
</dbReference>
<comment type="subcellular location">
    <subcellularLocation>
        <location evidence="1">Periplasm</location>
    </subcellularLocation>
</comment>
<organism evidence="7 8">
    <name type="scientific">Pigmentiphaga aceris</name>
    <dbReference type="NCBI Taxonomy" id="1940612"/>
    <lineage>
        <taxon>Bacteria</taxon>
        <taxon>Pseudomonadati</taxon>
        <taxon>Pseudomonadota</taxon>
        <taxon>Betaproteobacteria</taxon>
        <taxon>Burkholderiales</taxon>
        <taxon>Alcaligenaceae</taxon>
        <taxon>Pigmentiphaga</taxon>
    </lineage>
</organism>
<dbReference type="InterPro" id="IPR000923">
    <property type="entry name" value="BlueCu_1"/>
</dbReference>
<dbReference type="GO" id="GO:0009055">
    <property type="term" value="F:electron transfer activity"/>
    <property type="evidence" value="ECO:0007669"/>
    <property type="project" value="InterPro"/>
</dbReference>
<dbReference type="PANTHER" id="PTHR38439">
    <property type="entry name" value="AURACYANIN-B"/>
    <property type="match status" value="1"/>
</dbReference>
<evidence type="ECO:0000313" key="8">
    <source>
        <dbReference type="Proteomes" id="UP000325161"/>
    </source>
</evidence>
<proteinExistence type="predicted"/>
<dbReference type="AlphaFoldDB" id="A0A5C0AX89"/>
<evidence type="ECO:0000259" key="6">
    <source>
        <dbReference type="Pfam" id="PF00127"/>
    </source>
</evidence>
<name>A0A5C0AX89_9BURK</name>
<dbReference type="EMBL" id="CP043046">
    <property type="protein sequence ID" value="QEI05261.1"/>
    <property type="molecule type" value="Genomic_DNA"/>
</dbReference>
<keyword evidence="4" id="KW-0186">Copper</keyword>
<sequence>MAFHTIQSALLGLLSTFAISTSALAAGSHAGGHADEATGYGKPGIAAKVDRSIQVDMSDNMRFTPADIAVKRGETVRFVIRNVGRLPHEFSLGTKQELEAHYEQMKKFPGMVHDEPNKISLAPGKQGEIIWQFTNSGAVDFACLHVGHYEAGMKGLVKVAR</sequence>
<evidence type="ECO:0000256" key="1">
    <source>
        <dbReference type="ARBA" id="ARBA00004418"/>
    </source>
</evidence>
<dbReference type="Proteomes" id="UP000325161">
    <property type="component" value="Chromosome"/>
</dbReference>
<dbReference type="OrthoDB" id="9816061at2"/>
<evidence type="ECO:0000256" key="3">
    <source>
        <dbReference type="ARBA" id="ARBA00022764"/>
    </source>
</evidence>
<keyword evidence="5" id="KW-0732">Signal</keyword>
<dbReference type="KEGG" id="pacr:FXN63_04980"/>
<dbReference type="Pfam" id="PF00127">
    <property type="entry name" value="Copper-bind"/>
    <property type="match status" value="1"/>
</dbReference>
<keyword evidence="3" id="KW-0574">Periplasm</keyword>
<evidence type="ECO:0000256" key="2">
    <source>
        <dbReference type="ARBA" id="ARBA00022723"/>
    </source>
</evidence>
<evidence type="ECO:0000313" key="7">
    <source>
        <dbReference type="EMBL" id="QEI05261.1"/>
    </source>
</evidence>
<feature type="chain" id="PRO_5022909289" evidence="5">
    <location>
        <begin position="26"/>
        <end position="161"/>
    </location>
</feature>
<dbReference type="GO" id="GO:0005507">
    <property type="term" value="F:copper ion binding"/>
    <property type="evidence" value="ECO:0007669"/>
    <property type="project" value="InterPro"/>
</dbReference>
<keyword evidence="2" id="KW-0479">Metal-binding</keyword>
<dbReference type="InterPro" id="IPR050845">
    <property type="entry name" value="Cu-binding_ET"/>
</dbReference>
<feature type="domain" description="Blue (type 1) copper" evidence="6">
    <location>
        <begin position="53"/>
        <end position="159"/>
    </location>
</feature>
<dbReference type="RefSeq" id="WP_148813397.1">
    <property type="nucleotide sequence ID" value="NZ_CP043046.1"/>
</dbReference>
<evidence type="ECO:0000256" key="4">
    <source>
        <dbReference type="ARBA" id="ARBA00023008"/>
    </source>
</evidence>
<evidence type="ECO:0000256" key="5">
    <source>
        <dbReference type="SAM" id="SignalP"/>
    </source>
</evidence>
<feature type="signal peptide" evidence="5">
    <location>
        <begin position="1"/>
        <end position="25"/>
    </location>
</feature>
<dbReference type="InterPro" id="IPR008972">
    <property type="entry name" value="Cupredoxin"/>
</dbReference>
<dbReference type="Gene3D" id="2.60.40.420">
    <property type="entry name" value="Cupredoxins - blue copper proteins"/>
    <property type="match status" value="1"/>
</dbReference>
<accession>A0A5C0AX89</accession>
<gene>
    <name evidence="7" type="ORF">FXN63_04980</name>
</gene>
<protein>
    <submittedName>
        <fullName evidence="7">Cupredoxin family protein</fullName>
    </submittedName>
</protein>
<reference evidence="7 8" key="1">
    <citation type="submission" date="2019-08" db="EMBL/GenBank/DDBJ databases">
        <title>Amphibian skin-associated Pigmentiphaga: genome sequence and occurrence across geography and hosts.</title>
        <authorList>
            <person name="Bletz M.C."/>
            <person name="Bunk B."/>
            <person name="Sproeer C."/>
            <person name="Biwer P."/>
            <person name="Reiter S."/>
            <person name="Rabemananjara F.C.E."/>
            <person name="Schulz S."/>
            <person name="Overmann J."/>
            <person name="Vences M."/>
        </authorList>
    </citation>
    <scope>NUCLEOTIDE SEQUENCE [LARGE SCALE GENOMIC DNA]</scope>
    <source>
        <strain evidence="7 8">Mada1488</strain>
    </source>
</reference>
<dbReference type="SUPFAM" id="SSF49503">
    <property type="entry name" value="Cupredoxins"/>
    <property type="match status" value="1"/>
</dbReference>
<keyword evidence="8" id="KW-1185">Reference proteome</keyword>